<dbReference type="Gene3D" id="1.10.8.100">
    <property type="entry name" value="Ribosomal RNA adenine dimethylase-like, domain 2"/>
    <property type="match status" value="1"/>
</dbReference>
<dbReference type="InterPro" id="IPR020598">
    <property type="entry name" value="rRNA_Ade_methylase_Trfase_N"/>
</dbReference>
<feature type="binding site" evidence="7 8">
    <location>
        <position position="18"/>
    </location>
    <ligand>
        <name>S-adenosyl-L-methionine</name>
        <dbReference type="ChEBI" id="CHEBI:59789"/>
    </ligand>
</feature>
<dbReference type="RefSeq" id="WP_011672485.1">
    <property type="nucleotide sequence ID" value="NC_008513.1"/>
</dbReference>
<dbReference type="Gene3D" id="3.40.50.150">
    <property type="entry name" value="Vaccinia Virus protein VP39"/>
    <property type="match status" value="1"/>
</dbReference>
<dbReference type="PANTHER" id="PTHR11727">
    <property type="entry name" value="DIMETHYLADENOSINE TRANSFERASE"/>
    <property type="match status" value="1"/>
</dbReference>
<dbReference type="STRING" id="372461.BCc_089"/>
<evidence type="ECO:0000256" key="2">
    <source>
        <dbReference type="ARBA" id="ARBA00022552"/>
    </source>
</evidence>
<dbReference type="KEGG" id="bcc:BCc_089"/>
<dbReference type="GO" id="GO:0003723">
    <property type="term" value="F:RNA binding"/>
    <property type="evidence" value="ECO:0007669"/>
    <property type="project" value="UniProtKB-UniRule"/>
</dbReference>
<dbReference type="InterPro" id="IPR029063">
    <property type="entry name" value="SAM-dependent_MTases_sf"/>
</dbReference>
<dbReference type="eggNOG" id="COG0030">
    <property type="taxonomic scope" value="Bacteria"/>
</dbReference>
<evidence type="ECO:0000313" key="11">
    <source>
        <dbReference type="EMBL" id="ABJ90566.1"/>
    </source>
</evidence>
<evidence type="ECO:0000256" key="1">
    <source>
        <dbReference type="ARBA" id="ARBA00022490"/>
    </source>
</evidence>
<evidence type="ECO:0000313" key="12">
    <source>
        <dbReference type="Proteomes" id="UP000000669"/>
    </source>
</evidence>
<comment type="catalytic activity">
    <reaction evidence="7">
        <text>adenosine(1518)/adenosine(1519) in 16S rRNA + 4 S-adenosyl-L-methionine = N(6)-dimethyladenosine(1518)/N(6)-dimethyladenosine(1519) in 16S rRNA + 4 S-adenosyl-L-homocysteine + 4 H(+)</text>
        <dbReference type="Rhea" id="RHEA:19609"/>
        <dbReference type="Rhea" id="RHEA-COMP:10232"/>
        <dbReference type="Rhea" id="RHEA-COMP:10233"/>
        <dbReference type="ChEBI" id="CHEBI:15378"/>
        <dbReference type="ChEBI" id="CHEBI:57856"/>
        <dbReference type="ChEBI" id="CHEBI:59789"/>
        <dbReference type="ChEBI" id="CHEBI:74411"/>
        <dbReference type="ChEBI" id="CHEBI:74493"/>
        <dbReference type="EC" id="2.1.1.182"/>
    </reaction>
</comment>
<evidence type="ECO:0000256" key="3">
    <source>
        <dbReference type="ARBA" id="ARBA00022603"/>
    </source>
</evidence>
<dbReference type="Proteomes" id="UP000000669">
    <property type="component" value="Chromosome"/>
</dbReference>
<dbReference type="SMART" id="SM00650">
    <property type="entry name" value="rADc"/>
    <property type="match status" value="1"/>
</dbReference>
<evidence type="ECO:0000256" key="4">
    <source>
        <dbReference type="ARBA" id="ARBA00022679"/>
    </source>
</evidence>
<sequence>MRSLIYKNHVPIKKLGQNFLQNKEIINQIINLININKNDNIIEIGSGLGALTFPICRIIKKMIVLEIDEDLVFFLTQSLFIKKLQIIIADIIKFDFCCFFSLQKYKKYRFIGNLPYNIATIFFLKTIKFLYNIIDMHFMFQKEVAKRLLATPGTKEYGRLSIIAQYFYKIETVINVNKFNFFPTPKVDSTFLRFTPKYFNSKYKIDKHFSVLELITRFSFQHRRKFLNNNLISLFSTKELISLDIDPYSRAENVSLIQYCKLMKYYLKRKILCLD</sequence>
<dbReference type="PANTHER" id="PTHR11727:SF7">
    <property type="entry name" value="DIMETHYLADENOSINE TRANSFERASE-RELATED"/>
    <property type="match status" value="1"/>
</dbReference>
<evidence type="ECO:0000256" key="8">
    <source>
        <dbReference type="PROSITE-ProRule" id="PRU01026"/>
    </source>
</evidence>
<feature type="domain" description="Ribosomal RNA adenine methylase transferase N-terminal" evidence="10">
    <location>
        <begin position="25"/>
        <end position="198"/>
    </location>
</feature>
<name>Q057Y3_BUCCC</name>
<evidence type="ECO:0000256" key="6">
    <source>
        <dbReference type="ARBA" id="ARBA00022884"/>
    </source>
</evidence>
<evidence type="ECO:0000259" key="10">
    <source>
        <dbReference type="SMART" id="SM00650"/>
    </source>
</evidence>
<dbReference type="NCBIfam" id="TIGR00755">
    <property type="entry name" value="ksgA"/>
    <property type="match status" value="1"/>
</dbReference>
<dbReference type="PROSITE" id="PS51689">
    <property type="entry name" value="SAM_RNA_A_N6_MT"/>
    <property type="match status" value="1"/>
</dbReference>
<dbReference type="HAMAP" id="MF_00607">
    <property type="entry name" value="16SrRNA_methyltr_A"/>
    <property type="match status" value="1"/>
</dbReference>
<evidence type="ECO:0000256" key="9">
    <source>
        <dbReference type="SAM" id="Phobius"/>
    </source>
</evidence>
<keyword evidence="1 7" id="KW-0963">Cytoplasm</keyword>
<dbReference type="InterPro" id="IPR020596">
    <property type="entry name" value="rRNA_Ade_Mease_Trfase_CS"/>
</dbReference>
<protein>
    <recommendedName>
        <fullName evidence="7">Ribosomal RNA small subunit methyltransferase A</fullName>
        <ecNumber evidence="7">2.1.1.182</ecNumber>
    </recommendedName>
    <alternativeName>
        <fullName evidence="7">16S rRNA (adenine(1518)-N(6)/adenine(1519)-N(6))-dimethyltransferase</fullName>
    </alternativeName>
    <alternativeName>
        <fullName evidence="7">16S rRNA dimethyladenosine transferase</fullName>
    </alternativeName>
    <alternativeName>
        <fullName evidence="7">16S rRNA dimethylase</fullName>
    </alternativeName>
    <alternativeName>
        <fullName evidence="7">S-adenosylmethionine-6-N', N'-adenosyl(rRNA) dimethyltransferase</fullName>
    </alternativeName>
</protein>
<dbReference type="GO" id="GO:0052908">
    <property type="term" value="F:16S rRNA (adenine(1518)-N(6)/adenine(1519)-N(6))-dimethyltransferase activity"/>
    <property type="evidence" value="ECO:0007669"/>
    <property type="project" value="UniProtKB-EC"/>
</dbReference>
<comment type="subcellular location">
    <subcellularLocation>
        <location evidence="7">Cytoplasm</location>
    </subcellularLocation>
</comment>
<feature type="binding site" evidence="7 8">
    <location>
        <position position="113"/>
    </location>
    <ligand>
        <name>S-adenosyl-L-methionine</name>
        <dbReference type="ChEBI" id="CHEBI:59789"/>
    </ligand>
</feature>
<dbReference type="GO" id="GO:0005829">
    <property type="term" value="C:cytosol"/>
    <property type="evidence" value="ECO:0007669"/>
    <property type="project" value="TreeGrafter"/>
</dbReference>
<dbReference type="Pfam" id="PF00398">
    <property type="entry name" value="RrnaAD"/>
    <property type="match status" value="1"/>
</dbReference>
<feature type="binding site" evidence="7 8">
    <location>
        <position position="66"/>
    </location>
    <ligand>
        <name>S-adenosyl-L-methionine</name>
        <dbReference type="ChEBI" id="CHEBI:59789"/>
    </ligand>
</feature>
<proteinExistence type="inferred from homology"/>
<dbReference type="InterPro" id="IPR023165">
    <property type="entry name" value="rRNA_Ade_diMease-like_C"/>
</dbReference>
<keyword evidence="5 7" id="KW-0949">S-adenosyl-L-methionine</keyword>
<feature type="binding site" evidence="7 8">
    <location>
        <position position="20"/>
    </location>
    <ligand>
        <name>S-adenosyl-L-methionine</name>
        <dbReference type="ChEBI" id="CHEBI:59789"/>
    </ligand>
</feature>
<comment type="similarity">
    <text evidence="7">Belongs to the class I-like SAM-binding methyltransferase superfamily. rRNA adenine N(6)-methyltransferase family. RsmA subfamily.</text>
</comment>
<dbReference type="InterPro" id="IPR011530">
    <property type="entry name" value="rRNA_adenine_dimethylase"/>
</dbReference>
<dbReference type="PROSITE" id="PS01131">
    <property type="entry name" value="RRNA_A_DIMETH"/>
    <property type="match status" value="1"/>
</dbReference>
<keyword evidence="6 7" id="KW-0694">RNA-binding</keyword>
<dbReference type="HOGENOM" id="CLU_041220_0_2_6"/>
<dbReference type="SUPFAM" id="SSF53335">
    <property type="entry name" value="S-adenosyl-L-methionine-dependent methyltransferases"/>
    <property type="match status" value="1"/>
</dbReference>
<feature type="binding site" evidence="7 8">
    <location>
        <position position="45"/>
    </location>
    <ligand>
        <name>S-adenosyl-L-methionine</name>
        <dbReference type="ChEBI" id="CHEBI:59789"/>
    </ligand>
</feature>
<keyword evidence="4 7" id="KW-0808">Transferase</keyword>
<dbReference type="InterPro" id="IPR001737">
    <property type="entry name" value="KsgA/Erm"/>
</dbReference>
<dbReference type="EMBL" id="CP000263">
    <property type="protein sequence ID" value="ABJ90566.1"/>
    <property type="molecule type" value="Genomic_DNA"/>
</dbReference>
<feature type="transmembrane region" description="Helical" evidence="9">
    <location>
        <begin position="114"/>
        <end position="134"/>
    </location>
</feature>
<evidence type="ECO:0000256" key="7">
    <source>
        <dbReference type="HAMAP-Rule" id="MF_00607"/>
    </source>
</evidence>
<dbReference type="EC" id="2.1.1.182" evidence="7"/>
<reference evidence="11 12" key="1">
    <citation type="journal article" date="2006" name="Science">
        <title>A small microbial genome: the end of a long symbiotic relationship?</title>
        <authorList>
            <person name="Perez-Brocal V."/>
            <person name="Gil R."/>
            <person name="Ramos S."/>
            <person name="Lamelas A."/>
            <person name="Postigo M."/>
            <person name="Michelena J.M."/>
            <person name="Silva F.J."/>
            <person name="Moya A."/>
            <person name="Latorre A."/>
        </authorList>
    </citation>
    <scope>NUCLEOTIDE SEQUENCE [LARGE SCALE GENOMIC DNA]</scope>
    <source>
        <strain evidence="12">Cc</strain>
    </source>
</reference>
<keyword evidence="2 7" id="KW-0698">rRNA processing</keyword>
<keyword evidence="12" id="KW-1185">Reference proteome</keyword>
<keyword evidence="9" id="KW-0812">Transmembrane</keyword>
<accession>Q057Y3</accession>
<evidence type="ECO:0000256" key="5">
    <source>
        <dbReference type="ARBA" id="ARBA00022691"/>
    </source>
</evidence>
<gene>
    <name evidence="7" type="primary">rsmA</name>
    <name evidence="7 11" type="synonym">ksgA</name>
    <name evidence="11" type="ordered locus">BCc_089</name>
</gene>
<organism evidence="11 12">
    <name type="scientific">Buchnera aphidicola subsp. Cinara cedri (strain Cc)</name>
    <dbReference type="NCBI Taxonomy" id="372461"/>
    <lineage>
        <taxon>Bacteria</taxon>
        <taxon>Pseudomonadati</taxon>
        <taxon>Pseudomonadota</taxon>
        <taxon>Gammaproteobacteria</taxon>
        <taxon>Enterobacterales</taxon>
        <taxon>Erwiniaceae</taxon>
        <taxon>Buchnera</taxon>
    </lineage>
</organism>
<dbReference type="AlphaFoldDB" id="Q057Y3"/>
<comment type="function">
    <text evidence="7">Specifically dimethylates two adjacent adenosines (A1518 and A1519) in the loop of a conserved hairpin near the 3'-end of 16S rRNA in the 30S particle. May play a critical role in biogenesis of 30S subunits.</text>
</comment>
<keyword evidence="9" id="KW-1133">Transmembrane helix</keyword>
<keyword evidence="9" id="KW-0472">Membrane</keyword>
<keyword evidence="3 7" id="KW-0489">Methyltransferase</keyword>
<dbReference type="OrthoDB" id="9814755at2"/>
<feature type="binding site" evidence="7 8">
    <location>
        <position position="90"/>
    </location>
    <ligand>
        <name>S-adenosyl-L-methionine</name>
        <dbReference type="ChEBI" id="CHEBI:59789"/>
    </ligand>
</feature>